<keyword evidence="2" id="KW-0695">RNA-directed DNA polymerase</keyword>
<sequence length="121" mass="13813">MEVWIDGSTTVVCVVIDGFKPVVQSADGARRVTNNEGEYYALIHALKELVSLGMCDQAIDIMSDSELMVRQINGQYQIRNERLRALHQEATRLLGLFRRVELKHIPRERNEAGVILERGYK</sequence>
<dbReference type="GO" id="GO:0003964">
    <property type="term" value="F:RNA-directed DNA polymerase activity"/>
    <property type="evidence" value="ECO:0007669"/>
    <property type="project" value="UniProtKB-KW"/>
</dbReference>
<dbReference type="Gene3D" id="3.30.420.10">
    <property type="entry name" value="Ribonuclease H-like superfamily/Ribonuclease H"/>
    <property type="match status" value="1"/>
</dbReference>
<accession>A0A6M3IHT8</accession>
<dbReference type="PANTHER" id="PTHR48475:SF1">
    <property type="entry name" value="RNASE H TYPE-1 DOMAIN-CONTAINING PROTEIN"/>
    <property type="match status" value="1"/>
</dbReference>
<gene>
    <name evidence="2" type="ORF">MM415B01715_0008</name>
</gene>
<proteinExistence type="predicted"/>
<dbReference type="CDD" id="cd09279">
    <property type="entry name" value="RNase_HI_like"/>
    <property type="match status" value="1"/>
</dbReference>
<dbReference type="GO" id="GO:0004523">
    <property type="term" value="F:RNA-DNA hybrid ribonuclease activity"/>
    <property type="evidence" value="ECO:0007669"/>
    <property type="project" value="InterPro"/>
</dbReference>
<evidence type="ECO:0000259" key="1">
    <source>
        <dbReference type="PROSITE" id="PS50879"/>
    </source>
</evidence>
<keyword evidence="2" id="KW-0808">Transferase</keyword>
<reference evidence="2" key="1">
    <citation type="submission" date="2020-03" db="EMBL/GenBank/DDBJ databases">
        <title>The deep terrestrial virosphere.</title>
        <authorList>
            <person name="Holmfeldt K."/>
            <person name="Nilsson E."/>
            <person name="Simone D."/>
            <person name="Lopez-Fernandez M."/>
            <person name="Wu X."/>
            <person name="de Brujin I."/>
            <person name="Lundin D."/>
            <person name="Andersson A."/>
            <person name="Bertilsson S."/>
            <person name="Dopson M."/>
        </authorList>
    </citation>
    <scope>NUCLEOTIDE SEQUENCE</scope>
    <source>
        <strain evidence="2">MM415B01715</strain>
    </source>
</reference>
<dbReference type="PROSITE" id="PS50879">
    <property type="entry name" value="RNASE_H_1"/>
    <property type="match status" value="1"/>
</dbReference>
<name>A0A6M3IHT8_9ZZZZ</name>
<protein>
    <submittedName>
        <fullName evidence="2">Putative reverse transcriptase-like protein</fullName>
    </submittedName>
</protein>
<dbReference type="GO" id="GO:0003676">
    <property type="term" value="F:nucleic acid binding"/>
    <property type="evidence" value="ECO:0007669"/>
    <property type="project" value="InterPro"/>
</dbReference>
<keyword evidence="2" id="KW-0548">Nucleotidyltransferase</keyword>
<dbReference type="EMBL" id="MT141254">
    <property type="protein sequence ID" value="QJA57096.1"/>
    <property type="molecule type" value="Genomic_DNA"/>
</dbReference>
<dbReference type="SUPFAM" id="SSF53098">
    <property type="entry name" value="Ribonuclease H-like"/>
    <property type="match status" value="1"/>
</dbReference>
<feature type="domain" description="RNase H type-1" evidence="1">
    <location>
        <begin position="1"/>
        <end position="121"/>
    </location>
</feature>
<dbReference type="PANTHER" id="PTHR48475">
    <property type="entry name" value="RIBONUCLEASE H"/>
    <property type="match status" value="1"/>
</dbReference>
<dbReference type="InterPro" id="IPR036397">
    <property type="entry name" value="RNaseH_sf"/>
</dbReference>
<dbReference type="Pfam" id="PF13456">
    <property type="entry name" value="RVT_3"/>
    <property type="match status" value="1"/>
</dbReference>
<dbReference type="InterPro" id="IPR002156">
    <property type="entry name" value="RNaseH_domain"/>
</dbReference>
<dbReference type="AlphaFoldDB" id="A0A6M3IHT8"/>
<dbReference type="InterPro" id="IPR012337">
    <property type="entry name" value="RNaseH-like_sf"/>
</dbReference>
<evidence type="ECO:0000313" key="2">
    <source>
        <dbReference type="EMBL" id="QJA57096.1"/>
    </source>
</evidence>
<organism evidence="2">
    <name type="scientific">viral metagenome</name>
    <dbReference type="NCBI Taxonomy" id="1070528"/>
    <lineage>
        <taxon>unclassified sequences</taxon>
        <taxon>metagenomes</taxon>
        <taxon>organismal metagenomes</taxon>
    </lineage>
</organism>